<gene>
    <name evidence="1" type="ORF">N011_20255</name>
</gene>
<protein>
    <recommendedName>
        <fullName evidence="2">DUF4238 domain-containing protein</fullName>
    </recommendedName>
</protein>
<reference evidence="1" key="2">
    <citation type="submission" date="2024-07" db="EMBL/GenBank/DDBJ databases">
        <title>A complete genome sequence for Pseudomonas syringae CC1417.</title>
        <authorList>
            <person name="Baltrus D.A."/>
        </authorList>
    </citation>
    <scope>NUCLEOTIDE SEQUENCE</scope>
    <source>
        <strain evidence="1">CC1417</strain>
    </source>
</reference>
<dbReference type="AlphaFoldDB" id="A0AAU8LDV1"/>
<proteinExistence type="predicted"/>
<organism evidence="1">
    <name type="scientific">Pseudomonas syringae CC1417</name>
    <dbReference type="NCBI Taxonomy" id="1357272"/>
    <lineage>
        <taxon>Bacteria</taxon>
        <taxon>Pseudomonadati</taxon>
        <taxon>Pseudomonadota</taxon>
        <taxon>Gammaproteobacteria</taxon>
        <taxon>Pseudomonadales</taxon>
        <taxon>Pseudomonadaceae</taxon>
        <taxon>Pseudomonas</taxon>
        <taxon>Pseudomonas syringae</taxon>
    </lineage>
</organism>
<sequence>MRDSHYIPKAAYKHVRGTKAEGSTSPVKIDFRTMSASQTDAQFRREMLCIDCEDLFSKNGERRMGMLWATEQSFPLLEMLKKMKPSHVGQGFEVYQTNDFAPADIDSAFYFAVSIIWRAQVWDWGRDIDPYRRALGEVWESKFKNFLLYRQPLENVYLSINVNSNPGPGLAIVLPICKRAAGGWLHSFTILGIKFDMYIGDQLNTDITHVFTYHDSTVVVVLTDHFKSQSFNDMSAWVNKNVVIKGKVADRFKGK</sequence>
<dbReference type="RefSeq" id="WP_024695372.1">
    <property type="nucleotide sequence ID" value="NZ_CP159362.1"/>
</dbReference>
<accession>A0AAU8LDV1</accession>
<dbReference type="EMBL" id="CP159362">
    <property type="protein sequence ID" value="XCN66797.1"/>
    <property type="molecule type" value="Genomic_DNA"/>
</dbReference>
<evidence type="ECO:0000313" key="1">
    <source>
        <dbReference type="EMBL" id="XCN66797.1"/>
    </source>
</evidence>
<reference evidence="1" key="1">
    <citation type="journal article" date="2014" name="Genome Announc.">
        <title>Draft Genome Sequences of a Phylogenetically Diverse Suite of Pseudomonas syringae Strains from Multiple Source Populations.</title>
        <authorList>
            <person name="Baltrus D.A."/>
            <person name="Yourstone S."/>
            <person name="Lind A."/>
            <person name="Guilbaud C."/>
            <person name="Sands D.C."/>
            <person name="Jones C.D."/>
            <person name="Morris C.E."/>
            <person name="Dangl J.L."/>
        </authorList>
    </citation>
    <scope>NUCLEOTIDE SEQUENCE</scope>
    <source>
        <strain evidence="1">CC1417</strain>
    </source>
</reference>
<name>A0AAU8LDV1_PSESX</name>
<evidence type="ECO:0008006" key="2">
    <source>
        <dbReference type="Google" id="ProtNLM"/>
    </source>
</evidence>